<sequence length="602" mass="67767">MMMQALFGALLCITLVPQDVSPFIYSPLFPLYKAHTHLHSTTKALPTLPSLNSDVCHSDISINRILTNARAAIDHVNKEATKIQTRNTAWEEGLQASGFAAIERERVNRVHANSYVDLGLVTTVGFDYDYTIVQYNDELLSLIYNIAKEKLVRSNDYPDQILESSYDPSFSIRGLAVDKKTGWICHLSLTHKVAIAYEGRRKVSRERIREEFSNKRSLTPNERQKRLKPLNDLFSMAECSLVADVIETFIKDGIPYHAPSVVNDVLKVIGETHLSFEFHRAVKKNPAKYLVDMPGMKEVLDEMKACGKNMLLVSNSPFWFVNAGMNYILGEEWREYFECVVAEAGKPAFYTDGSRPFREVNTEDKWETKSFAMVNNLKPGNVYAGGCLKELVAKVPCLSVKIDDGPKNDLQADVGGGGILNSNVLYIGDSLFADLVDAKREYGWKTAGVLAELEGELRGMKKPDTMATKKSIEILLSTLRLCQEFMRSERTQEDLELLDALEGEVSLARDRLNACAGNSNFGSIFKSRHQPSLFAHSLRRYCDLYMGSVVDLLGYSLHHRFYPTNKGLGHEQEGISDTDNLVLFGFDDDLDDWDEDESFEVV</sequence>
<keyword evidence="7" id="KW-1185">Reference proteome</keyword>
<dbReference type="AlphaFoldDB" id="A0A9W7E277"/>
<feature type="chain" id="PRO_5040728088" evidence="5">
    <location>
        <begin position="23"/>
        <end position="602"/>
    </location>
</feature>
<proteinExistence type="inferred from homology"/>
<dbReference type="OrthoDB" id="409330at2759"/>
<dbReference type="GO" id="GO:0046872">
    <property type="term" value="F:metal ion binding"/>
    <property type="evidence" value="ECO:0007669"/>
    <property type="project" value="UniProtKB-KW"/>
</dbReference>
<dbReference type="Pfam" id="PF05761">
    <property type="entry name" value="5_nucleotid"/>
    <property type="match status" value="2"/>
</dbReference>
<keyword evidence="5" id="KW-0732">Signal</keyword>
<evidence type="ECO:0000256" key="4">
    <source>
        <dbReference type="ARBA" id="ARBA00022842"/>
    </source>
</evidence>
<comment type="similarity">
    <text evidence="1">Belongs to the 5'(3')-deoxyribonucleotidase family.</text>
</comment>
<accession>A0A9W7E277</accession>
<dbReference type="InterPro" id="IPR023214">
    <property type="entry name" value="HAD_sf"/>
</dbReference>
<reference evidence="6" key="1">
    <citation type="submission" date="2022-07" db="EMBL/GenBank/DDBJ databases">
        <title>Genome analysis of Parmales, a sister group of diatoms, reveals the evolutionary specialization of diatoms from phago-mixotrophs to photoautotrophs.</title>
        <authorList>
            <person name="Ban H."/>
            <person name="Sato S."/>
            <person name="Yoshikawa S."/>
            <person name="Kazumasa Y."/>
            <person name="Nakamura Y."/>
            <person name="Ichinomiya M."/>
            <person name="Saitoh K."/>
            <person name="Sato N."/>
            <person name="Blanc-Mathieu R."/>
            <person name="Endo H."/>
            <person name="Kuwata A."/>
            <person name="Ogata H."/>
        </authorList>
    </citation>
    <scope>NUCLEOTIDE SEQUENCE</scope>
</reference>
<evidence type="ECO:0000256" key="1">
    <source>
        <dbReference type="ARBA" id="ARBA00009589"/>
    </source>
</evidence>
<evidence type="ECO:0000256" key="5">
    <source>
        <dbReference type="SAM" id="SignalP"/>
    </source>
</evidence>
<evidence type="ECO:0000313" key="6">
    <source>
        <dbReference type="EMBL" id="GMH59473.1"/>
    </source>
</evidence>
<dbReference type="GO" id="GO:0008253">
    <property type="term" value="F:5'-nucleotidase activity"/>
    <property type="evidence" value="ECO:0007669"/>
    <property type="project" value="TreeGrafter"/>
</dbReference>
<organism evidence="6 7">
    <name type="scientific">Triparma retinervis</name>
    <dbReference type="NCBI Taxonomy" id="2557542"/>
    <lineage>
        <taxon>Eukaryota</taxon>
        <taxon>Sar</taxon>
        <taxon>Stramenopiles</taxon>
        <taxon>Ochrophyta</taxon>
        <taxon>Bolidophyceae</taxon>
        <taxon>Parmales</taxon>
        <taxon>Triparmaceae</taxon>
        <taxon>Triparma</taxon>
    </lineage>
</organism>
<dbReference type="EMBL" id="BRXZ01002310">
    <property type="protein sequence ID" value="GMH59473.1"/>
    <property type="molecule type" value="Genomic_DNA"/>
</dbReference>
<evidence type="ECO:0000313" key="7">
    <source>
        <dbReference type="Proteomes" id="UP001165082"/>
    </source>
</evidence>
<dbReference type="Gene3D" id="3.40.50.1000">
    <property type="entry name" value="HAD superfamily/HAD-like"/>
    <property type="match status" value="1"/>
</dbReference>
<protein>
    <submittedName>
        <fullName evidence="6">Uncharacterized protein</fullName>
    </submittedName>
</protein>
<keyword evidence="2" id="KW-0479">Metal-binding</keyword>
<dbReference type="InterPro" id="IPR036412">
    <property type="entry name" value="HAD-like_sf"/>
</dbReference>
<comment type="caution">
    <text evidence="6">The sequence shown here is derived from an EMBL/GenBank/DDBJ whole genome shotgun (WGS) entry which is preliminary data.</text>
</comment>
<keyword evidence="4" id="KW-0460">Magnesium</keyword>
<dbReference type="Proteomes" id="UP001165082">
    <property type="component" value="Unassembled WGS sequence"/>
</dbReference>
<dbReference type="PANTHER" id="PTHR12103:SF12">
    <property type="entry name" value="FI20020P1"/>
    <property type="match status" value="1"/>
</dbReference>
<evidence type="ECO:0000256" key="3">
    <source>
        <dbReference type="ARBA" id="ARBA00022801"/>
    </source>
</evidence>
<name>A0A9W7E277_9STRA</name>
<gene>
    <name evidence="6" type="ORF">TrRE_jg8120</name>
</gene>
<evidence type="ECO:0000256" key="2">
    <source>
        <dbReference type="ARBA" id="ARBA00022723"/>
    </source>
</evidence>
<dbReference type="NCBIfam" id="TIGR02244">
    <property type="entry name" value="HAD-IG-Ncltidse"/>
    <property type="match status" value="1"/>
</dbReference>
<dbReference type="InterPro" id="IPR008380">
    <property type="entry name" value="HAD-SF_hydro_IG_5-nucl"/>
</dbReference>
<dbReference type="PANTHER" id="PTHR12103">
    <property type="entry name" value="5'-NUCLEOTIDASE DOMAIN-CONTAINING"/>
    <property type="match status" value="1"/>
</dbReference>
<keyword evidence="3" id="KW-0378">Hydrolase</keyword>
<feature type="signal peptide" evidence="5">
    <location>
        <begin position="1"/>
        <end position="22"/>
    </location>
</feature>
<dbReference type="SUPFAM" id="SSF56784">
    <property type="entry name" value="HAD-like"/>
    <property type="match status" value="1"/>
</dbReference>